<dbReference type="GO" id="GO:0004081">
    <property type="term" value="F:bis(5'-nucleosyl)-tetraphosphatase (asymmetrical) activity"/>
    <property type="evidence" value="ECO:0007669"/>
    <property type="project" value="TreeGrafter"/>
</dbReference>
<protein>
    <submittedName>
        <fullName evidence="3">NUDIX hydrolase</fullName>
    </submittedName>
</protein>
<dbReference type="Pfam" id="PF00293">
    <property type="entry name" value="NUDIX"/>
    <property type="match status" value="1"/>
</dbReference>
<keyword evidence="4" id="KW-1185">Reference proteome</keyword>
<evidence type="ECO:0000313" key="4">
    <source>
        <dbReference type="Proteomes" id="UP000192610"/>
    </source>
</evidence>
<dbReference type="RefSeq" id="WP_081198320.1">
    <property type="nucleotide sequence ID" value="NZ_FOCZ01000026.1"/>
</dbReference>
<dbReference type="InterPro" id="IPR000086">
    <property type="entry name" value="NUDIX_hydrolase_dom"/>
</dbReference>
<dbReference type="GO" id="GO:0006167">
    <property type="term" value="P:AMP biosynthetic process"/>
    <property type="evidence" value="ECO:0007669"/>
    <property type="project" value="TreeGrafter"/>
</dbReference>
<dbReference type="AlphaFoldDB" id="A0A1V9F068"/>
<dbReference type="Gene3D" id="3.90.79.10">
    <property type="entry name" value="Nucleoside Triphosphate Pyrophosphohydrolase"/>
    <property type="match status" value="1"/>
</dbReference>
<organism evidence="3 4">
    <name type="scientific">Niastella yeongjuensis</name>
    <dbReference type="NCBI Taxonomy" id="354355"/>
    <lineage>
        <taxon>Bacteria</taxon>
        <taxon>Pseudomonadati</taxon>
        <taxon>Bacteroidota</taxon>
        <taxon>Chitinophagia</taxon>
        <taxon>Chitinophagales</taxon>
        <taxon>Chitinophagaceae</taxon>
        <taxon>Niastella</taxon>
    </lineage>
</organism>
<evidence type="ECO:0000259" key="2">
    <source>
        <dbReference type="PROSITE" id="PS51462"/>
    </source>
</evidence>
<dbReference type="PROSITE" id="PS00893">
    <property type="entry name" value="NUDIX_BOX"/>
    <property type="match status" value="1"/>
</dbReference>
<dbReference type="InterPro" id="IPR020084">
    <property type="entry name" value="NUDIX_hydrolase_CS"/>
</dbReference>
<evidence type="ECO:0000256" key="1">
    <source>
        <dbReference type="ARBA" id="ARBA00022801"/>
    </source>
</evidence>
<evidence type="ECO:0000313" key="3">
    <source>
        <dbReference type="EMBL" id="OQP51728.1"/>
    </source>
</evidence>
<sequence length="156" mass="17661">MKQSAGILPYKLVKGKPFFFIGHPGGPYYRNKDVGFWSIVKGEMDEGEEALRAAIREFKEETTIDVTGPLMALTPVKQKSGKLVHVWAVKQDFATDNIKSNTFTLEWPPRSGKMAEFPEMDQFEWLDEATTLLKLIPGQIPFVHELLVHLQAATKK</sequence>
<dbReference type="PANTHER" id="PTHR21340">
    <property type="entry name" value="DIADENOSINE 5,5-P1,P4-TETRAPHOSPHATE PYROPHOSPHOHYDROLASE MUTT"/>
    <property type="match status" value="1"/>
</dbReference>
<dbReference type="Proteomes" id="UP000192610">
    <property type="component" value="Unassembled WGS sequence"/>
</dbReference>
<reference evidence="4" key="1">
    <citation type="submission" date="2016-04" db="EMBL/GenBank/DDBJ databases">
        <authorList>
            <person name="Chen L."/>
            <person name="Zhuang W."/>
            <person name="Wang G."/>
        </authorList>
    </citation>
    <scope>NUCLEOTIDE SEQUENCE [LARGE SCALE GENOMIC DNA]</scope>
    <source>
        <strain evidence="4">17621</strain>
    </source>
</reference>
<gene>
    <name evidence="3" type="ORF">A4H97_26310</name>
</gene>
<accession>A0A1V9F068</accession>
<dbReference type="InterPro" id="IPR051325">
    <property type="entry name" value="Nudix_hydrolase_domain"/>
</dbReference>
<dbReference type="InterPro" id="IPR015797">
    <property type="entry name" value="NUDIX_hydrolase-like_dom_sf"/>
</dbReference>
<keyword evidence="1 3" id="KW-0378">Hydrolase</keyword>
<name>A0A1V9F068_9BACT</name>
<dbReference type="STRING" id="354355.SAMN05660816_06851"/>
<comment type="caution">
    <text evidence="3">The sequence shown here is derived from an EMBL/GenBank/DDBJ whole genome shotgun (WGS) entry which is preliminary data.</text>
</comment>
<dbReference type="SUPFAM" id="SSF55811">
    <property type="entry name" value="Nudix"/>
    <property type="match status" value="1"/>
</dbReference>
<dbReference type="CDD" id="cd04662">
    <property type="entry name" value="NUDIX_Hydrolase"/>
    <property type="match status" value="1"/>
</dbReference>
<feature type="domain" description="Nudix hydrolase" evidence="2">
    <location>
        <begin position="1"/>
        <end position="148"/>
    </location>
</feature>
<proteinExistence type="predicted"/>
<dbReference type="PANTHER" id="PTHR21340:SF7">
    <property type="entry name" value="NUDIX HYDROLASE DOMAIN-CONTAINING PROTEIN"/>
    <property type="match status" value="1"/>
</dbReference>
<dbReference type="PROSITE" id="PS51462">
    <property type="entry name" value="NUDIX"/>
    <property type="match status" value="1"/>
</dbReference>
<dbReference type="EMBL" id="LVXG01000010">
    <property type="protein sequence ID" value="OQP51728.1"/>
    <property type="molecule type" value="Genomic_DNA"/>
</dbReference>
<dbReference type="OrthoDB" id="954553at2"/>
<dbReference type="GO" id="GO:0006754">
    <property type="term" value="P:ATP biosynthetic process"/>
    <property type="evidence" value="ECO:0007669"/>
    <property type="project" value="TreeGrafter"/>
</dbReference>